<dbReference type="PANTHER" id="PTHR33164">
    <property type="entry name" value="TRANSCRIPTIONAL REGULATOR, MARR FAMILY"/>
    <property type="match status" value="1"/>
</dbReference>
<protein>
    <submittedName>
        <fullName evidence="2">MarR family transcriptional regulator</fullName>
    </submittedName>
</protein>
<comment type="caution">
    <text evidence="2">The sequence shown here is derived from an EMBL/GenBank/DDBJ whole genome shotgun (WGS) entry which is preliminary data.</text>
</comment>
<dbReference type="PROSITE" id="PS50995">
    <property type="entry name" value="HTH_MARR_2"/>
    <property type="match status" value="1"/>
</dbReference>
<gene>
    <name evidence="2" type="ORF">DN052_15715</name>
</gene>
<dbReference type="AlphaFoldDB" id="A0A2W1K033"/>
<dbReference type="GO" id="GO:0006950">
    <property type="term" value="P:response to stress"/>
    <property type="evidence" value="ECO:0007669"/>
    <property type="project" value="TreeGrafter"/>
</dbReference>
<sequence length="157" mass="17226">MDDAAPRPLIPPVGEGKRGENGYLGYLLRQAAGAYRHRVERALADLRVTPPQFSVLTMLAAYPGISNADLARLALLTPQTVSTIVANLERAGAIVRQPHQYHGRIQQIDLSETGKSLLAACRERVQGIERHLADGLSREEESALRKWLVRVATSAPR</sequence>
<dbReference type="GO" id="GO:0003700">
    <property type="term" value="F:DNA-binding transcription factor activity"/>
    <property type="evidence" value="ECO:0007669"/>
    <property type="project" value="InterPro"/>
</dbReference>
<dbReference type="RefSeq" id="WP_012536908.1">
    <property type="nucleotide sequence ID" value="NZ_AP025160.1"/>
</dbReference>
<dbReference type="Proteomes" id="UP000248886">
    <property type="component" value="Unassembled WGS sequence"/>
</dbReference>
<dbReference type="OrthoDB" id="511972at2"/>
<dbReference type="Gene3D" id="1.10.10.10">
    <property type="entry name" value="Winged helix-like DNA-binding domain superfamily/Winged helix DNA-binding domain"/>
    <property type="match status" value="1"/>
</dbReference>
<dbReference type="Pfam" id="PF12802">
    <property type="entry name" value="MarR_2"/>
    <property type="match status" value="1"/>
</dbReference>
<evidence type="ECO:0000313" key="3">
    <source>
        <dbReference type="Proteomes" id="UP000248886"/>
    </source>
</evidence>
<feature type="domain" description="HTH marR-type" evidence="1">
    <location>
        <begin position="21"/>
        <end position="153"/>
    </location>
</feature>
<dbReference type="InterPro" id="IPR036388">
    <property type="entry name" value="WH-like_DNA-bd_sf"/>
</dbReference>
<reference evidence="2 3" key="1">
    <citation type="submission" date="2018-06" db="EMBL/GenBank/DDBJ databases">
        <title>Draft sequence of Acidithiobacillus ferrooxidans CCM 4253.</title>
        <authorList>
            <person name="Moya-Beltran A."/>
            <person name="Castro M."/>
            <person name="Covarrubias P.C."/>
            <person name="Issotta F."/>
            <person name="Janiczek O."/>
            <person name="Mandl M."/>
            <person name="Kucera J."/>
            <person name="Quatrini R."/>
        </authorList>
    </citation>
    <scope>NUCLEOTIDE SEQUENCE [LARGE SCALE GENOMIC DNA]</scope>
    <source>
        <strain evidence="2 3">CCM 4253</strain>
    </source>
</reference>
<dbReference type="GeneID" id="65281156"/>
<dbReference type="SMART" id="SM00347">
    <property type="entry name" value="HTH_MARR"/>
    <property type="match status" value="1"/>
</dbReference>
<proteinExistence type="predicted"/>
<accession>A0A2W1K033</accession>
<name>A0A2W1K033_ACIFR</name>
<dbReference type="InterPro" id="IPR036390">
    <property type="entry name" value="WH_DNA-bd_sf"/>
</dbReference>
<dbReference type="InterPro" id="IPR000835">
    <property type="entry name" value="HTH_MarR-typ"/>
</dbReference>
<dbReference type="EMBL" id="QKQP01000012">
    <property type="protein sequence ID" value="PZD79968.1"/>
    <property type="molecule type" value="Genomic_DNA"/>
</dbReference>
<evidence type="ECO:0000259" key="1">
    <source>
        <dbReference type="PROSITE" id="PS50995"/>
    </source>
</evidence>
<dbReference type="PANTHER" id="PTHR33164:SF43">
    <property type="entry name" value="HTH-TYPE TRANSCRIPTIONAL REPRESSOR YETL"/>
    <property type="match status" value="1"/>
</dbReference>
<organism evidence="2 3">
    <name type="scientific">Acidithiobacillus ferrooxidans</name>
    <name type="common">Thiobacillus ferrooxidans</name>
    <dbReference type="NCBI Taxonomy" id="920"/>
    <lineage>
        <taxon>Bacteria</taxon>
        <taxon>Pseudomonadati</taxon>
        <taxon>Pseudomonadota</taxon>
        <taxon>Acidithiobacillia</taxon>
        <taxon>Acidithiobacillales</taxon>
        <taxon>Acidithiobacillaceae</taxon>
        <taxon>Acidithiobacillus</taxon>
    </lineage>
</organism>
<evidence type="ECO:0000313" key="2">
    <source>
        <dbReference type="EMBL" id="PZD79968.1"/>
    </source>
</evidence>
<dbReference type="SUPFAM" id="SSF46785">
    <property type="entry name" value="Winged helix' DNA-binding domain"/>
    <property type="match status" value="1"/>
</dbReference>
<dbReference type="InterPro" id="IPR039422">
    <property type="entry name" value="MarR/SlyA-like"/>
</dbReference>